<evidence type="ECO:0000313" key="2">
    <source>
        <dbReference type="EMBL" id="QHS85238.1"/>
    </source>
</evidence>
<reference evidence="2" key="1">
    <citation type="journal article" date="2020" name="Nature">
        <title>Giant virus diversity and host interactions through global metagenomics.</title>
        <authorList>
            <person name="Schulz F."/>
            <person name="Roux S."/>
            <person name="Paez-Espino D."/>
            <person name="Jungbluth S."/>
            <person name="Walsh D.A."/>
            <person name="Denef V.J."/>
            <person name="McMahon K.D."/>
            <person name="Konstantinidis K.T."/>
            <person name="Eloe-Fadrosh E.A."/>
            <person name="Kyrpides N.C."/>
            <person name="Woyke T."/>
        </authorList>
    </citation>
    <scope>NUCLEOTIDE SEQUENCE</scope>
    <source>
        <strain evidence="2">GVMAG-M-3300009182-78</strain>
    </source>
</reference>
<protein>
    <recommendedName>
        <fullName evidence="1">Glycosyltransferase 2-like domain-containing protein</fullName>
    </recommendedName>
</protein>
<sequence length="701" mass="83741">MTTKYPIILFFRYDTYSHIDSFFEKNKNNIEFSYSITNNVNELNQFFDSNCHLLFTFGPSFIEYQKEIEYYLPIRMKNRIIHIINICNINEFNRLVNTCYINYITSDITLQRPIFSLFTTCYKSYDRIFRAYNSIKEQKLRDWEWVILDDSPEEDHFIFLTNIFKKDKRIRLYKRSQNSGSIGNVKNEAVMLCRGKYVLEMDHDDEILPDTLLDATNAFEKNPDVGFIYMNFVNIYENGDNFSYGDFFGLGYSGYYCQKYKNKWVNVAISPNINNISLSHIVSVPNHPRIWRKSSLMDMGNYSEYLPVCDDYELILRTSVNTKMAKLPKLGYIQYMNNNNNNFSLIRNQEINRLCRPYLYQHCFESYKINDVMKSMDAFEDPRYASYYTQIWKRKDYTYKYCNKIINLQNKKQYCIIGINAFIQNKIRIQELYSDSSNDFLLLDNENSIDILTKELDNSGLDGIKCYSMKDNTKEELIKYFHLIYKSCSDVEIITYLESKEKLTEESKEKITIITPCMRTENLIKLKESIDFDYVNEWIIVYDGKHVTSIPNSNIFNNNPKIKEYIYKGEGISGNPQRNFALELIENENTYIYFLDDDNIIHPDLYSFLDTISIEDRKMYTFDQERPENVFPYTNLLQGNKIEVSHIDTAMLLIHYKLCKHLKWIYDCYKADGFYIKECYELNKENWIYVNKTLSYYNRLL</sequence>
<proteinExistence type="predicted"/>
<feature type="domain" description="Glycosyltransferase 2-like" evidence="1">
    <location>
        <begin position="116"/>
        <end position="248"/>
    </location>
</feature>
<dbReference type="InterPro" id="IPR050834">
    <property type="entry name" value="Glycosyltransf_2"/>
</dbReference>
<organism evidence="2">
    <name type="scientific">viral metagenome</name>
    <dbReference type="NCBI Taxonomy" id="1070528"/>
    <lineage>
        <taxon>unclassified sequences</taxon>
        <taxon>metagenomes</taxon>
        <taxon>organismal metagenomes</taxon>
    </lineage>
</organism>
<dbReference type="InterPro" id="IPR029044">
    <property type="entry name" value="Nucleotide-diphossugar_trans"/>
</dbReference>
<dbReference type="AlphaFoldDB" id="A0A6C0B150"/>
<accession>A0A6C0B150</accession>
<dbReference type="PANTHER" id="PTHR43685">
    <property type="entry name" value="GLYCOSYLTRANSFERASE"/>
    <property type="match status" value="1"/>
</dbReference>
<dbReference type="EMBL" id="MN739042">
    <property type="protein sequence ID" value="QHS85238.1"/>
    <property type="molecule type" value="Genomic_DNA"/>
</dbReference>
<name>A0A6C0B150_9ZZZZ</name>
<dbReference type="Pfam" id="PF00535">
    <property type="entry name" value="Glycos_transf_2"/>
    <property type="match status" value="1"/>
</dbReference>
<dbReference type="Gene3D" id="3.90.550.10">
    <property type="entry name" value="Spore Coat Polysaccharide Biosynthesis Protein SpsA, Chain A"/>
    <property type="match status" value="2"/>
</dbReference>
<dbReference type="InterPro" id="IPR001173">
    <property type="entry name" value="Glyco_trans_2-like"/>
</dbReference>
<dbReference type="SUPFAM" id="SSF53448">
    <property type="entry name" value="Nucleotide-diphospho-sugar transferases"/>
    <property type="match status" value="2"/>
</dbReference>
<evidence type="ECO:0000259" key="1">
    <source>
        <dbReference type="Pfam" id="PF00535"/>
    </source>
</evidence>
<dbReference type="PANTHER" id="PTHR43685:SF2">
    <property type="entry name" value="GLYCOSYLTRANSFERASE 2-LIKE DOMAIN-CONTAINING PROTEIN"/>
    <property type="match status" value="1"/>
</dbReference>